<evidence type="ECO:0000256" key="2">
    <source>
        <dbReference type="SAM" id="MobiDB-lite"/>
    </source>
</evidence>
<reference evidence="4 5" key="1">
    <citation type="submission" date="2020-07" db="EMBL/GenBank/DDBJ databases">
        <title>Thermogemmata thermophila gen. nov., sp. nov., a novel moderate thermophilic planctomycete from a Kamchatka hot spring.</title>
        <authorList>
            <person name="Elcheninov A.G."/>
            <person name="Podosokorskaya O.A."/>
            <person name="Kovaleva O.L."/>
            <person name="Novikov A."/>
            <person name="Bonch-Osmolovskaya E.A."/>
            <person name="Toshchakov S.V."/>
            <person name="Kublanov I.V."/>
        </authorList>
    </citation>
    <scope>NUCLEOTIDE SEQUENCE [LARGE SCALE GENOMIC DNA]</scope>
    <source>
        <strain evidence="4 5">2918</strain>
    </source>
</reference>
<organism evidence="4 5">
    <name type="scientific">Thermogemmata fonticola</name>
    <dbReference type="NCBI Taxonomy" id="2755323"/>
    <lineage>
        <taxon>Bacteria</taxon>
        <taxon>Pseudomonadati</taxon>
        <taxon>Planctomycetota</taxon>
        <taxon>Planctomycetia</taxon>
        <taxon>Gemmatales</taxon>
        <taxon>Gemmataceae</taxon>
        <taxon>Thermogemmata</taxon>
    </lineage>
</organism>
<feature type="coiled-coil region" evidence="1">
    <location>
        <begin position="28"/>
        <end position="55"/>
    </location>
</feature>
<dbReference type="InterPro" id="IPR011990">
    <property type="entry name" value="TPR-like_helical_dom_sf"/>
</dbReference>
<dbReference type="Proteomes" id="UP000542342">
    <property type="component" value="Unassembled WGS sequence"/>
</dbReference>
<accession>A0A7V8VEH2</accession>
<proteinExistence type="predicted"/>
<evidence type="ECO:0000313" key="5">
    <source>
        <dbReference type="Proteomes" id="UP000542342"/>
    </source>
</evidence>
<evidence type="ECO:0008006" key="6">
    <source>
        <dbReference type="Google" id="ProtNLM"/>
    </source>
</evidence>
<feature type="chain" id="PRO_5031298377" description="Tetratricopeptide repeat protein" evidence="3">
    <location>
        <begin position="25"/>
        <end position="206"/>
    </location>
</feature>
<sequence>MQGLIPARVILGVALAALAWPVGAQEPARDSKAALEKLKAEVDALLKLREGIENGKAGVGRHSERNRLQQELKELLQRIESRPPATPRPKGSETPAKKFEIGAGDKPLDLLRSATNLYKDGDVDAALRTLRMVDTSALGREDRAYVKYMIATCLRRTGRVSEAATLYREVAESREDDFLAECAIWQLSIIRFTQEFQGYLDRLRKK</sequence>
<protein>
    <recommendedName>
        <fullName evidence="6">Tetratricopeptide repeat protein</fullName>
    </recommendedName>
</protein>
<feature type="signal peptide" evidence="3">
    <location>
        <begin position="1"/>
        <end position="24"/>
    </location>
</feature>
<keyword evidence="3" id="KW-0732">Signal</keyword>
<dbReference type="Gene3D" id="1.25.40.10">
    <property type="entry name" value="Tetratricopeptide repeat domain"/>
    <property type="match status" value="1"/>
</dbReference>
<evidence type="ECO:0000313" key="4">
    <source>
        <dbReference type="EMBL" id="MBA2226564.1"/>
    </source>
</evidence>
<name>A0A7V8VEH2_9BACT</name>
<evidence type="ECO:0000256" key="3">
    <source>
        <dbReference type="SAM" id="SignalP"/>
    </source>
</evidence>
<feature type="region of interest" description="Disordered" evidence="2">
    <location>
        <begin position="78"/>
        <end position="99"/>
    </location>
</feature>
<dbReference type="RefSeq" id="WP_194537995.1">
    <property type="nucleotide sequence ID" value="NZ_JACEFB010000006.1"/>
</dbReference>
<comment type="caution">
    <text evidence="4">The sequence shown here is derived from an EMBL/GenBank/DDBJ whole genome shotgun (WGS) entry which is preliminary data.</text>
</comment>
<evidence type="ECO:0000256" key="1">
    <source>
        <dbReference type="SAM" id="Coils"/>
    </source>
</evidence>
<gene>
    <name evidence="4" type="ORF">H0921_10370</name>
</gene>
<keyword evidence="5" id="KW-1185">Reference proteome</keyword>
<dbReference type="SUPFAM" id="SSF48452">
    <property type="entry name" value="TPR-like"/>
    <property type="match status" value="1"/>
</dbReference>
<dbReference type="EMBL" id="JACEFB010000006">
    <property type="protein sequence ID" value="MBA2226564.1"/>
    <property type="molecule type" value="Genomic_DNA"/>
</dbReference>
<dbReference type="AlphaFoldDB" id="A0A7V8VEH2"/>
<keyword evidence="1" id="KW-0175">Coiled coil</keyword>